<dbReference type="SMART" id="SM00895">
    <property type="entry name" value="FCD"/>
    <property type="match status" value="1"/>
</dbReference>
<dbReference type="GeneID" id="45234809"/>
<dbReference type="Gene3D" id="1.20.120.530">
    <property type="entry name" value="GntR ligand-binding domain-like"/>
    <property type="match status" value="1"/>
</dbReference>
<dbReference type="SMART" id="SM00345">
    <property type="entry name" value="HTH_GNTR"/>
    <property type="match status" value="2"/>
</dbReference>
<dbReference type="Pfam" id="PF07729">
    <property type="entry name" value="FCD"/>
    <property type="match status" value="1"/>
</dbReference>
<comment type="caution">
    <text evidence="5">The sequence shown here is derived from an EMBL/GenBank/DDBJ whole genome shotgun (WGS) entry which is preliminary data.</text>
</comment>
<dbReference type="InterPro" id="IPR008920">
    <property type="entry name" value="TF_FadR/GntR_C"/>
</dbReference>
<dbReference type="Pfam" id="PF00392">
    <property type="entry name" value="GntR"/>
    <property type="match status" value="2"/>
</dbReference>
<dbReference type="InterPro" id="IPR036388">
    <property type="entry name" value="WH-like_DNA-bd_sf"/>
</dbReference>
<dbReference type="InterPro" id="IPR011711">
    <property type="entry name" value="GntR_C"/>
</dbReference>
<dbReference type="EMBL" id="JAUTBK010000002">
    <property type="protein sequence ID" value="MDQ1210292.1"/>
    <property type="molecule type" value="Genomic_DNA"/>
</dbReference>
<dbReference type="SUPFAM" id="SSF48008">
    <property type="entry name" value="GntR ligand-binding domain-like"/>
    <property type="match status" value="1"/>
</dbReference>
<evidence type="ECO:0000256" key="1">
    <source>
        <dbReference type="ARBA" id="ARBA00023015"/>
    </source>
</evidence>
<gene>
    <name evidence="5" type="ORF">QE380_003215</name>
</gene>
<protein>
    <submittedName>
        <fullName evidence="5">DNA-binding GntR family transcriptional regulator</fullName>
    </submittedName>
</protein>
<reference evidence="5 6" key="1">
    <citation type="submission" date="2023-07" db="EMBL/GenBank/DDBJ databases">
        <title>Functional and genomic diversity of the sorghum phyllosphere microbiome.</title>
        <authorList>
            <person name="Shade A."/>
        </authorList>
    </citation>
    <scope>NUCLEOTIDE SEQUENCE [LARGE SCALE GENOMIC DNA]</scope>
    <source>
        <strain evidence="5 6">SORGH_AS_0887</strain>
    </source>
</reference>
<keyword evidence="3" id="KW-0804">Transcription</keyword>
<dbReference type="PANTHER" id="PTHR43537:SF5">
    <property type="entry name" value="UXU OPERON TRANSCRIPTIONAL REGULATOR"/>
    <property type="match status" value="1"/>
</dbReference>
<proteinExistence type="predicted"/>
<organism evidence="5 6">
    <name type="scientific">Acinetobacter baylyi</name>
    <dbReference type="NCBI Taxonomy" id="202950"/>
    <lineage>
        <taxon>Bacteria</taxon>
        <taxon>Pseudomonadati</taxon>
        <taxon>Pseudomonadota</taxon>
        <taxon>Gammaproteobacteria</taxon>
        <taxon>Moraxellales</taxon>
        <taxon>Moraxellaceae</taxon>
        <taxon>Acinetobacter</taxon>
    </lineage>
</organism>
<name>A0ABU0V0F0_ACIBI</name>
<dbReference type="PANTHER" id="PTHR43537">
    <property type="entry name" value="TRANSCRIPTIONAL REGULATOR, GNTR FAMILY"/>
    <property type="match status" value="1"/>
</dbReference>
<dbReference type="Proteomes" id="UP001233360">
    <property type="component" value="Unassembled WGS sequence"/>
</dbReference>
<keyword evidence="6" id="KW-1185">Reference proteome</keyword>
<dbReference type="Gene3D" id="1.10.10.10">
    <property type="entry name" value="Winged helix-like DNA-binding domain superfamily/Winged helix DNA-binding domain"/>
    <property type="match status" value="2"/>
</dbReference>
<evidence type="ECO:0000313" key="6">
    <source>
        <dbReference type="Proteomes" id="UP001233360"/>
    </source>
</evidence>
<dbReference type="InterPro" id="IPR036390">
    <property type="entry name" value="WH_DNA-bd_sf"/>
</dbReference>
<evidence type="ECO:0000259" key="4">
    <source>
        <dbReference type="PROSITE" id="PS50949"/>
    </source>
</evidence>
<dbReference type="GO" id="GO:0003677">
    <property type="term" value="F:DNA binding"/>
    <property type="evidence" value="ECO:0007669"/>
    <property type="project" value="UniProtKB-KW"/>
</dbReference>
<dbReference type="SUPFAM" id="SSF46785">
    <property type="entry name" value="Winged helix' DNA-binding domain"/>
    <property type="match status" value="2"/>
</dbReference>
<dbReference type="InterPro" id="IPR000524">
    <property type="entry name" value="Tscrpt_reg_HTH_GntR"/>
</dbReference>
<accession>A0ABU0V0F0</accession>
<dbReference type="RefSeq" id="WP_004928573.1">
    <property type="nucleotide sequence ID" value="NZ_BCMA01000005.1"/>
</dbReference>
<feature type="domain" description="HTH gntR-type" evidence="4">
    <location>
        <begin position="11"/>
        <end position="78"/>
    </location>
</feature>
<evidence type="ECO:0000256" key="2">
    <source>
        <dbReference type="ARBA" id="ARBA00023125"/>
    </source>
</evidence>
<evidence type="ECO:0000256" key="3">
    <source>
        <dbReference type="ARBA" id="ARBA00023163"/>
    </source>
</evidence>
<keyword evidence="2 5" id="KW-0238">DNA-binding</keyword>
<sequence>MPTKLITQPTSPRYQTIYEIIKTAITKNHLNYGTVLLEAPLAKLFNTSRVPVRQALQLLCEKQLITRFEGRGYLVNPNQQQIPPLRVSITREMLGTDQHRLLDTRLLSEKIYDQLHMTISNIILYGHYRLDEHIIADFFNVSRSVVREALKSLHIQGLIEKEPYGEWLAGPLTAKSVNENYEIRSVLEPVALKKNIVKLSVAELTEMSSRITQVQHHPDQINFQLIQQIEKDLHQTICNVSTFNEKMGNILIHAQSSILISQLLHQAIHVNDYHLMLNEHAQVFEALFYGSVNDAAQALEKHIQSAQKRSVDYLKVFSIIPEPHIAPYLERLT</sequence>
<keyword evidence="1" id="KW-0805">Transcription regulation</keyword>
<dbReference type="PROSITE" id="PS50949">
    <property type="entry name" value="HTH_GNTR"/>
    <property type="match status" value="1"/>
</dbReference>
<evidence type="ECO:0000313" key="5">
    <source>
        <dbReference type="EMBL" id="MDQ1210292.1"/>
    </source>
</evidence>